<dbReference type="GO" id="GO:0004791">
    <property type="term" value="F:thioredoxin-disulfide reductase (NADPH) activity"/>
    <property type="evidence" value="ECO:0007669"/>
    <property type="project" value="TreeGrafter"/>
</dbReference>
<dbReference type="GO" id="GO:0005789">
    <property type="term" value="C:endoplasmic reticulum membrane"/>
    <property type="evidence" value="ECO:0007669"/>
    <property type="project" value="TreeGrafter"/>
</dbReference>
<evidence type="ECO:0000256" key="1">
    <source>
        <dbReference type="ARBA" id="ARBA00022729"/>
    </source>
</evidence>
<proteinExistence type="predicted"/>
<keyword evidence="2" id="KW-0676">Redox-active center</keyword>
<dbReference type="SUPFAM" id="SSF52833">
    <property type="entry name" value="Thioredoxin-like"/>
    <property type="match status" value="1"/>
</dbReference>
<dbReference type="GO" id="GO:0045454">
    <property type="term" value="P:cell redox homeostasis"/>
    <property type="evidence" value="ECO:0007669"/>
    <property type="project" value="TreeGrafter"/>
</dbReference>
<dbReference type="Pfam" id="PF10262">
    <property type="entry name" value="Rdx"/>
    <property type="match status" value="1"/>
</dbReference>
<gene>
    <name evidence="3" type="ORF">KFE25_000251</name>
</gene>
<dbReference type="AlphaFoldDB" id="A0A8J5XH99"/>
<accession>A0A8J5XH99</accession>
<protein>
    <submittedName>
        <fullName evidence="3">Uncharacterized protein</fullName>
    </submittedName>
</protein>
<evidence type="ECO:0000313" key="3">
    <source>
        <dbReference type="EMBL" id="KAG8464083.1"/>
    </source>
</evidence>
<keyword evidence="1" id="KW-0732">Signal</keyword>
<reference evidence="3" key="1">
    <citation type="submission" date="2021-05" db="EMBL/GenBank/DDBJ databases">
        <title>The genome of the haptophyte Pavlova lutheri (Diacronema luteri, Pavlovales) - a model for lipid biosynthesis in eukaryotic algae.</title>
        <authorList>
            <person name="Hulatt C.J."/>
            <person name="Posewitz M.C."/>
        </authorList>
    </citation>
    <scope>NUCLEOTIDE SEQUENCE</scope>
    <source>
        <strain evidence="3">NIVA-4/92</strain>
    </source>
</reference>
<dbReference type="Proteomes" id="UP000751190">
    <property type="component" value="Unassembled WGS sequence"/>
</dbReference>
<dbReference type="PANTHER" id="PTHR13544">
    <property type="entry name" value="SELENOPROTEIN T"/>
    <property type="match status" value="1"/>
</dbReference>
<sequence>MLTETQRTLAVLVAVLVLPSLALRSWRQMRAEEGVDLSRLSISTTPFDTPSIDKLDNTAAVKATRAAQVLALGAYVLGESLFASSPRLLALLAAAHANRFPLGLGAYLTHVACEMAYSTSAFEVYLNGHVVFSKMREGRFPAPGEVARRLREVAHADAKRRALDSQGLVVVEAGEGADDAPPDG</sequence>
<dbReference type="InterPro" id="IPR011893">
    <property type="entry name" value="Selenoprotein_Rdx-typ"/>
</dbReference>
<dbReference type="OrthoDB" id="5962009at2759"/>
<keyword evidence="4" id="KW-1185">Reference proteome</keyword>
<dbReference type="InterPro" id="IPR019389">
    <property type="entry name" value="Selenoprotein_T"/>
</dbReference>
<evidence type="ECO:0000256" key="2">
    <source>
        <dbReference type="ARBA" id="ARBA00023284"/>
    </source>
</evidence>
<dbReference type="EMBL" id="JAGTXO010000014">
    <property type="protein sequence ID" value="KAG8464083.1"/>
    <property type="molecule type" value="Genomic_DNA"/>
</dbReference>
<dbReference type="PANTHER" id="PTHR13544:SF0">
    <property type="entry name" value="THIOREDOXIN REDUCTASE-LIKE SELENOPROTEIN T"/>
    <property type="match status" value="1"/>
</dbReference>
<name>A0A8J5XH99_DIALT</name>
<dbReference type="Gene3D" id="3.40.30.10">
    <property type="entry name" value="Glutaredoxin"/>
    <property type="match status" value="1"/>
</dbReference>
<evidence type="ECO:0000313" key="4">
    <source>
        <dbReference type="Proteomes" id="UP000751190"/>
    </source>
</evidence>
<organism evidence="3 4">
    <name type="scientific">Diacronema lutheri</name>
    <name type="common">Unicellular marine alga</name>
    <name type="synonym">Monochrysis lutheri</name>
    <dbReference type="NCBI Taxonomy" id="2081491"/>
    <lineage>
        <taxon>Eukaryota</taxon>
        <taxon>Haptista</taxon>
        <taxon>Haptophyta</taxon>
        <taxon>Pavlovophyceae</taxon>
        <taxon>Pavlovales</taxon>
        <taxon>Pavlovaceae</taxon>
        <taxon>Diacronema</taxon>
    </lineage>
</organism>
<dbReference type="InterPro" id="IPR036249">
    <property type="entry name" value="Thioredoxin-like_sf"/>
</dbReference>
<comment type="caution">
    <text evidence="3">The sequence shown here is derived from an EMBL/GenBank/DDBJ whole genome shotgun (WGS) entry which is preliminary data.</text>
</comment>